<dbReference type="AlphaFoldDB" id="A0A1G9I2J2"/>
<dbReference type="Pfam" id="PF17227">
    <property type="entry name" value="DUF5302"/>
    <property type="match status" value="1"/>
</dbReference>
<organism evidence="2 3">
    <name type="scientific">Tessaracoccus oleiagri</name>
    <dbReference type="NCBI Taxonomy" id="686624"/>
    <lineage>
        <taxon>Bacteria</taxon>
        <taxon>Bacillati</taxon>
        <taxon>Actinomycetota</taxon>
        <taxon>Actinomycetes</taxon>
        <taxon>Propionibacteriales</taxon>
        <taxon>Propionibacteriaceae</taxon>
        <taxon>Tessaracoccus</taxon>
    </lineage>
</organism>
<sequence length="74" mass="8062">MTEPKPDDVPQEPDAGSQPEREAPLDPKEAMRQALERKKAAEHGGRPGTHADRGQAHAHGQVGGKREFRRKSGS</sequence>
<feature type="compositionally biased region" description="Basic and acidic residues" evidence="1">
    <location>
        <begin position="19"/>
        <end position="55"/>
    </location>
</feature>
<gene>
    <name evidence="2" type="ORF">SAMN04488242_0687</name>
</gene>
<evidence type="ECO:0000256" key="1">
    <source>
        <dbReference type="SAM" id="MobiDB-lite"/>
    </source>
</evidence>
<protein>
    <recommendedName>
        <fullName evidence="4">DUF5302 domain-containing protein</fullName>
    </recommendedName>
</protein>
<dbReference type="RefSeq" id="WP_093248916.1">
    <property type="nucleotide sequence ID" value="NZ_FNGP01000001.1"/>
</dbReference>
<proteinExistence type="predicted"/>
<evidence type="ECO:0000313" key="3">
    <source>
        <dbReference type="Proteomes" id="UP000199475"/>
    </source>
</evidence>
<evidence type="ECO:0000313" key="2">
    <source>
        <dbReference type="EMBL" id="SDL19460.1"/>
    </source>
</evidence>
<keyword evidence="3" id="KW-1185">Reference proteome</keyword>
<evidence type="ECO:0008006" key="4">
    <source>
        <dbReference type="Google" id="ProtNLM"/>
    </source>
</evidence>
<name>A0A1G9I2J2_9ACTN</name>
<dbReference type="EMBL" id="FNGP01000001">
    <property type="protein sequence ID" value="SDL19460.1"/>
    <property type="molecule type" value="Genomic_DNA"/>
</dbReference>
<reference evidence="2 3" key="1">
    <citation type="submission" date="2016-10" db="EMBL/GenBank/DDBJ databases">
        <authorList>
            <person name="de Groot N.N."/>
        </authorList>
    </citation>
    <scope>NUCLEOTIDE SEQUENCE [LARGE SCALE GENOMIC DNA]</scope>
    <source>
        <strain evidence="2 3">CGMCC 1.9159</strain>
    </source>
</reference>
<dbReference type="InterPro" id="IPR035172">
    <property type="entry name" value="DUF5302"/>
</dbReference>
<dbReference type="OrthoDB" id="3731837at2"/>
<feature type="region of interest" description="Disordered" evidence="1">
    <location>
        <begin position="1"/>
        <end position="74"/>
    </location>
</feature>
<accession>A0A1G9I2J2</accession>
<dbReference type="Proteomes" id="UP000199475">
    <property type="component" value="Unassembled WGS sequence"/>
</dbReference>
<dbReference type="STRING" id="686624.SAMN04488242_0687"/>